<dbReference type="PANTHER" id="PTHR33231">
    <property type="entry name" value="30S RIBOSOMAL PROTEIN"/>
    <property type="match status" value="1"/>
</dbReference>
<evidence type="ECO:0000256" key="4">
    <source>
        <dbReference type="ARBA" id="ARBA00041148"/>
    </source>
</evidence>
<dbReference type="Proteomes" id="UP001254608">
    <property type="component" value="Unassembled WGS sequence"/>
</dbReference>
<dbReference type="EMBL" id="JAVRIC010000021">
    <property type="protein sequence ID" value="MDT0498395.1"/>
    <property type="molecule type" value="Genomic_DNA"/>
</dbReference>
<dbReference type="PANTHER" id="PTHR33231:SF1">
    <property type="entry name" value="30S RIBOSOMAL PROTEIN"/>
    <property type="match status" value="1"/>
</dbReference>
<name>A0ABU2WKJ3_9GAMM</name>
<dbReference type="CDD" id="cd00552">
    <property type="entry name" value="RaiA"/>
    <property type="match status" value="1"/>
</dbReference>
<organism evidence="7 8">
    <name type="scientific">Banduia mediterranea</name>
    <dbReference type="NCBI Taxonomy" id="3075609"/>
    <lineage>
        <taxon>Bacteria</taxon>
        <taxon>Pseudomonadati</taxon>
        <taxon>Pseudomonadota</taxon>
        <taxon>Gammaproteobacteria</taxon>
        <taxon>Nevskiales</taxon>
        <taxon>Algiphilaceae</taxon>
        <taxon>Banduia</taxon>
    </lineage>
</organism>
<evidence type="ECO:0000256" key="6">
    <source>
        <dbReference type="SAM" id="Coils"/>
    </source>
</evidence>
<keyword evidence="8" id="KW-1185">Reference proteome</keyword>
<dbReference type="NCBIfam" id="TIGR00741">
    <property type="entry name" value="yfiA"/>
    <property type="match status" value="1"/>
</dbReference>
<gene>
    <name evidence="7" type="primary">raiA</name>
    <name evidence="7" type="ORF">RM530_13630</name>
</gene>
<comment type="subunit">
    <text evidence="3">Associates exclusively with 100S ribosomes, which are dimers of 70S ribosomes.</text>
</comment>
<protein>
    <recommendedName>
        <fullName evidence="4">Ribosome hibernation promoting factor</fullName>
    </recommendedName>
    <alternativeName>
        <fullName evidence="5">Hibernation factor HPF</fullName>
    </alternativeName>
</protein>
<proteinExistence type="inferred from homology"/>
<accession>A0ABU2WKJ3</accession>
<feature type="coiled-coil region" evidence="6">
    <location>
        <begin position="74"/>
        <end position="101"/>
    </location>
</feature>
<evidence type="ECO:0000313" key="7">
    <source>
        <dbReference type="EMBL" id="MDT0498395.1"/>
    </source>
</evidence>
<dbReference type="SUPFAM" id="SSF69754">
    <property type="entry name" value="Ribosome binding protein Y (YfiA homologue)"/>
    <property type="match status" value="1"/>
</dbReference>
<reference evidence="7 8" key="1">
    <citation type="submission" date="2023-09" db="EMBL/GenBank/DDBJ databases">
        <authorList>
            <person name="Rey-Velasco X."/>
        </authorList>
    </citation>
    <scope>NUCLEOTIDE SEQUENCE [LARGE SCALE GENOMIC DNA]</scope>
    <source>
        <strain evidence="7 8">W345</strain>
    </source>
</reference>
<evidence type="ECO:0000256" key="1">
    <source>
        <dbReference type="ARBA" id="ARBA00022845"/>
    </source>
</evidence>
<dbReference type="Pfam" id="PF02482">
    <property type="entry name" value="Ribosomal_S30AE"/>
    <property type="match status" value="1"/>
</dbReference>
<evidence type="ECO:0000256" key="2">
    <source>
        <dbReference type="ARBA" id="ARBA00038434"/>
    </source>
</evidence>
<dbReference type="InterPro" id="IPR050574">
    <property type="entry name" value="HPF/YfiA_ribosome-assoc"/>
</dbReference>
<evidence type="ECO:0000256" key="5">
    <source>
        <dbReference type="ARBA" id="ARBA00041319"/>
    </source>
</evidence>
<keyword evidence="6" id="KW-0175">Coiled coil</keyword>
<dbReference type="InterPro" id="IPR003489">
    <property type="entry name" value="RHF/RaiA"/>
</dbReference>
<dbReference type="RefSeq" id="WP_311365804.1">
    <property type="nucleotide sequence ID" value="NZ_JAVRIC010000021.1"/>
</dbReference>
<evidence type="ECO:0000313" key="8">
    <source>
        <dbReference type="Proteomes" id="UP001254608"/>
    </source>
</evidence>
<keyword evidence="1" id="KW-0810">Translation regulation</keyword>
<comment type="similarity">
    <text evidence="2">Belongs to the HPF/YfiA ribosome-associated protein family. Short HPF subfamily.</text>
</comment>
<dbReference type="Gene3D" id="3.30.160.100">
    <property type="entry name" value="Ribosome hibernation promotion factor-like"/>
    <property type="match status" value="1"/>
</dbReference>
<dbReference type="InterPro" id="IPR036567">
    <property type="entry name" value="RHF-like"/>
</dbReference>
<comment type="caution">
    <text evidence="7">The sequence shown here is derived from an EMBL/GenBank/DDBJ whole genome shotgun (WGS) entry which is preliminary data.</text>
</comment>
<evidence type="ECO:0000256" key="3">
    <source>
        <dbReference type="ARBA" id="ARBA00038695"/>
    </source>
</evidence>
<sequence>MNLNISGHHLDLTDPLRDYVQLKMQRVERHFDKMLDAHVVLTVEKQRHKAEATVHACGGNLHAEAVEGDMYAAIDQLIDRLDRQTRKFKELSRDHHAKEAQKHVFEQ</sequence>